<sequence>MGKTEPQFLNFSSSGASAAVGLPAAVAVLAGVFAAL</sequence>
<evidence type="ECO:0000313" key="2">
    <source>
        <dbReference type="EMBL" id="JAD33611.1"/>
    </source>
</evidence>
<evidence type="ECO:0000256" key="1">
    <source>
        <dbReference type="SAM" id="Phobius"/>
    </source>
</evidence>
<reference evidence="2" key="1">
    <citation type="submission" date="2014-09" db="EMBL/GenBank/DDBJ databases">
        <authorList>
            <person name="Magalhaes I.L.F."/>
            <person name="Oliveira U."/>
            <person name="Santos F.R."/>
            <person name="Vidigal T.H.D.A."/>
            <person name="Brescovit A.D."/>
            <person name="Santos A.J."/>
        </authorList>
    </citation>
    <scope>NUCLEOTIDE SEQUENCE</scope>
    <source>
        <tissue evidence="2">Shoot tissue taken approximately 20 cm above the soil surface</tissue>
    </source>
</reference>
<name>A0A0A8Z4A5_ARUDO</name>
<dbReference type="EMBL" id="GBRH01264284">
    <property type="protein sequence ID" value="JAD33611.1"/>
    <property type="molecule type" value="Transcribed_RNA"/>
</dbReference>
<proteinExistence type="predicted"/>
<reference evidence="2" key="2">
    <citation type="journal article" date="2015" name="Data Brief">
        <title>Shoot transcriptome of the giant reed, Arundo donax.</title>
        <authorList>
            <person name="Barrero R.A."/>
            <person name="Guerrero F.D."/>
            <person name="Moolhuijzen P."/>
            <person name="Goolsby J.A."/>
            <person name="Tidwell J."/>
            <person name="Bellgard S.E."/>
            <person name="Bellgard M.I."/>
        </authorList>
    </citation>
    <scope>NUCLEOTIDE SEQUENCE</scope>
    <source>
        <tissue evidence="2">Shoot tissue taken approximately 20 cm above the soil surface</tissue>
    </source>
</reference>
<accession>A0A0A8Z4A5</accession>
<keyword evidence="1" id="KW-0472">Membrane</keyword>
<feature type="transmembrane region" description="Helical" evidence="1">
    <location>
        <begin position="15"/>
        <end position="35"/>
    </location>
</feature>
<keyword evidence="1" id="KW-0812">Transmembrane</keyword>
<dbReference type="AlphaFoldDB" id="A0A0A8Z4A5"/>
<protein>
    <submittedName>
        <fullName evidence="2">Uncharacterized protein</fullName>
    </submittedName>
</protein>
<organism evidence="2">
    <name type="scientific">Arundo donax</name>
    <name type="common">Giant reed</name>
    <name type="synonym">Donax arundinaceus</name>
    <dbReference type="NCBI Taxonomy" id="35708"/>
    <lineage>
        <taxon>Eukaryota</taxon>
        <taxon>Viridiplantae</taxon>
        <taxon>Streptophyta</taxon>
        <taxon>Embryophyta</taxon>
        <taxon>Tracheophyta</taxon>
        <taxon>Spermatophyta</taxon>
        <taxon>Magnoliopsida</taxon>
        <taxon>Liliopsida</taxon>
        <taxon>Poales</taxon>
        <taxon>Poaceae</taxon>
        <taxon>PACMAD clade</taxon>
        <taxon>Arundinoideae</taxon>
        <taxon>Arundineae</taxon>
        <taxon>Arundo</taxon>
    </lineage>
</organism>
<keyword evidence="1" id="KW-1133">Transmembrane helix</keyword>